<comment type="caution">
    <text evidence="3">The sequence shown here is derived from an EMBL/GenBank/DDBJ whole genome shotgun (WGS) entry which is preliminary data.</text>
</comment>
<feature type="domain" description="Nucleotidyltransferase-like" evidence="1">
    <location>
        <begin position="108"/>
        <end position="313"/>
    </location>
</feature>
<keyword evidence="4" id="KW-1185">Reference proteome</keyword>
<proteinExistence type="predicted"/>
<dbReference type="Proteomes" id="UP000319486">
    <property type="component" value="Unassembled WGS sequence"/>
</dbReference>
<evidence type="ECO:0000313" key="3">
    <source>
        <dbReference type="EMBL" id="TPG11772.1"/>
    </source>
</evidence>
<organism evidence="3 4">
    <name type="scientific">Rhodanobacter glycinis</name>
    <dbReference type="NCBI Taxonomy" id="582702"/>
    <lineage>
        <taxon>Bacteria</taxon>
        <taxon>Pseudomonadati</taxon>
        <taxon>Pseudomonadota</taxon>
        <taxon>Gammaproteobacteria</taxon>
        <taxon>Lysobacterales</taxon>
        <taxon>Rhodanobacteraceae</taxon>
        <taxon>Rhodanobacter</taxon>
    </lineage>
</organism>
<evidence type="ECO:0000313" key="4">
    <source>
        <dbReference type="Proteomes" id="UP000319486"/>
    </source>
</evidence>
<feature type="domain" description="DUF6788" evidence="2">
    <location>
        <begin position="27"/>
        <end position="74"/>
    </location>
</feature>
<protein>
    <submittedName>
        <fullName evidence="3">Uncharacterized protein</fullName>
    </submittedName>
</protein>
<dbReference type="EMBL" id="RCZO01000001">
    <property type="protein sequence ID" value="TPG11772.1"/>
    <property type="molecule type" value="Genomic_DNA"/>
</dbReference>
<evidence type="ECO:0000259" key="1">
    <source>
        <dbReference type="Pfam" id="PF12281"/>
    </source>
</evidence>
<reference evidence="3 4" key="1">
    <citation type="journal article" date="2019" name="Environ. Microbiol.">
        <title>Species interactions and distinct microbial communities in high Arctic permafrost affected cryosols are associated with the CH4 and CO2 gas fluxes.</title>
        <authorList>
            <person name="Altshuler I."/>
            <person name="Hamel J."/>
            <person name="Turney S."/>
            <person name="Magnuson E."/>
            <person name="Levesque R."/>
            <person name="Greer C."/>
            <person name="Whyte L.G."/>
        </authorList>
    </citation>
    <scope>NUCLEOTIDE SEQUENCE [LARGE SCALE GENOMIC DNA]</scope>
    <source>
        <strain evidence="3 4">S13Y</strain>
    </source>
</reference>
<dbReference type="InterPro" id="IPR046738">
    <property type="entry name" value="DUF6788"/>
</dbReference>
<dbReference type="Pfam" id="PF12281">
    <property type="entry name" value="NTP_transf_8"/>
    <property type="match status" value="1"/>
</dbReference>
<dbReference type="Pfam" id="PF20586">
    <property type="entry name" value="DUF6788"/>
    <property type="match status" value="1"/>
</dbReference>
<dbReference type="RefSeq" id="WP_140649407.1">
    <property type="nucleotide sequence ID" value="NZ_RCZB01000003.1"/>
</dbReference>
<dbReference type="AlphaFoldDB" id="A0A502FD92"/>
<accession>A0A502FD92</accession>
<dbReference type="OrthoDB" id="5953769at2"/>
<sequence length="353" mass="38624">MNHYTSLSLSAQTAYAQLLDAAQALELARSVANLRGSFASKTVKGNVYWYFQYTELSGRLRQFYVGPDSPQVRELIAQHGDGRPTAALEPLSRSAIALGCAPVLVPHFRVIRRLSDYGFFRAGGVLVGTHAFLAFGNMLGVSWGDTSRTQDVDFAHAGKQLAIALPANIEIDTPAAIDSLKMGFLPLGSSDGKVGGTWLSPRDPDFQLDFITPQHRGGKPYRHAQLGITLQPLKFMEYLLQDVQQAVLFCTDGAVVVNVPHPLRYAMHKLIVAGERGATRAAKSNKDLRQSAALFAYYQQGSDWAAREAWSDLLSRGPGWKTRALRGLTAVDKLAPELAVRGWLESANQEQGR</sequence>
<dbReference type="InterPro" id="IPR058575">
    <property type="entry name" value="NTP_transf_8_dom"/>
</dbReference>
<name>A0A502FD92_9GAMM</name>
<gene>
    <name evidence="3" type="ORF">EAH88_04600</name>
</gene>
<evidence type="ECO:0000259" key="2">
    <source>
        <dbReference type="Pfam" id="PF20586"/>
    </source>
</evidence>